<sequence>MGKKHESKGRSLRDMAYEVTPAQRLMRQEMEAGVHRAGSVVDSVLGVSRSSAEVEALALKVIGESEVSLRLGLQEWRAVQDLVEAGIRAGMEVKQ</sequence>
<proteinExistence type="predicted"/>
<protein>
    <submittedName>
        <fullName evidence="1">Uncharacterized protein</fullName>
    </submittedName>
</protein>
<gene>
    <name evidence="1" type="primary">56</name>
    <name evidence="1" type="ORF">SEA_SCHUBERT_56</name>
</gene>
<reference evidence="1 2" key="1">
    <citation type="submission" date="2018-12" db="EMBL/GenBank/DDBJ databases">
        <authorList>
            <person name="Lauer M.J."/>
            <person name="Adewumi O.M."/>
            <person name="Alachi P."/>
            <person name="Anderson S.J."/>
            <person name="Bakarey A.S."/>
            <person name="Beyer A.R."/>
            <person name="Biederman W.H."/>
            <person name="Bollivar D.W."/>
            <person name="Butela K.A."/>
            <person name="Byrum C.A."/>
            <person name="Caughron J.E."/>
            <person name="Coleman S.T."/>
            <person name="Collins D.P."/>
            <person name="Cresawn S.G."/>
            <person name="Dougan K.E."/>
            <person name="Duffy I."/>
            <person name="Eivazova E.R."/>
            <person name="Engstrom E.M."/>
            <person name="Fallest-Strobl P.C."/>
            <person name="Godde J.S."/>
            <person name="Gogarten J.P."/>
            <person name="Hammer B.W."/>
            <person name="Heller D.M."/>
            <person name="Lee J.S."/>
            <person name="Leonard J.E."/>
            <person name="Long J.A."/>
            <person name="Mastrapaolo M.D."/>
            <person name="Mathur V."/>
            <person name="Mesich B.L."/>
            <person name="Mitchell J.C."/>
            <person name="Moore R."/>
            <person name="Pandey S."/>
            <person name="Pollack M.J."/>
            <person name="Popolizio T.R."/>
            <person name="Porter M.L."/>
            <person name="Reid N.M."/>
            <person name="Salvitti L.R."/>
            <person name="Sayre B.L."/>
            <person name="Schrock T.A."/>
            <person name="Sconiers W.B."/>
            <person name="Sheehy R."/>
            <person name="Shows K.H."/>
            <person name="Sprangers S.A."/>
            <person name="Sprenkle A.B."/>
            <person name="Swerdlow S.J."/>
            <person name="Theoret J.R."/>
            <person name="Thompson K.M."/>
            <person name="Tibbetts T.J."/>
            <person name="Tigges M."/>
            <person name="Van A.R."/>
            <person name="Washington J.M."/>
            <person name="Windsor E.J."/>
            <person name="Wingfield D.L."/>
            <person name="Yoon E.J."/>
            <person name="Garlena R.A."/>
            <person name="Russell D.A."/>
            <person name="Pope W.H."/>
            <person name="Jacobs-Sera D."/>
            <person name="Hatfull G.F."/>
        </authorList>
    </citation>
    <scope>NUCLEOTIDE SEQUENCE [LARGE SCALE GENOMIC DNA]</scope>
</reference>
<dbReference type="GeneID" id="55010235"/>
<accession>A0A3T0IP19</accession>
<keyword evidence="2" id="KW-1185">Reference proteome</keyword>
<dbReference type="Proteomes" id="UP000287712">
    <property type="component" value="Segment"/>
</dbReference>
<evidence type="ECO:0000313" key="1">
    <source>
        <dbReference type="EMBL" id="AZV01762.1"/>
    </source>
</evidence>
<name>A0A3T0IP19_9CAUD</name>
<dbReference type="KEGG" id="vg:55010235"/>
<evidence type="ECO:0000313" key="2">
    <source>
        <dbReference type="Proteomes" id="UP000287712"/>
    </source>
</evidence>
<organism evidence="1 2">
    <name type="scientific">Microbacterium phage Schubert</name>
    <dbReference type="NCBI Taxonomy" id="2500787"/>
    <lineage>
        <taxon>Viruses</taxon>
        <taxon>Duplodnaviria</taxon>
        <taxon>Heunggongvirae</taxon>
        <taxon>Uroviricota</taxon>
        <taxon>Caudoviricetes</taxon>
        <taxon>Schubertvirus</taxon>
        <taxon>Schubertvirus schubert</taxon>
    </lineage>
</organism>
<dbReference type="RefSeq" id="YP_009818887.1">
    <property type="nucleotide sequence ID" value="NC_048144.1"/>
</dbReference>
<dbReference type="EMBL" id="MK308637">
    <property type="protein sequence ID" value="AZV01762.1"/>
    <property type="molecule type" value="Genomic_DNA"/>
</dbReference>